<comment type="caution">
    <text evidence="1">The sequence shown here is derived from an EMBL/GenBank/DDBJ whole genome shotgun (WGS) entry which is preliminary data.</text>
</comment>
<protein>
    <submittedName>
        <fullName evidence="1">Uncharacterized protein</fullName>
    </submittedName>
</protein>
<accession>A0ABQ5K515</accession>
<dbReference type="EMBL" id="BQXS01000041">
    <property type="protein sequence ID" value="GKT27684.1"/>
    <property type="molecule type" value="Genomic_DNA"/>
</dbReference>
<evidence type="ECO:0000313" key="1">
    <source>
        <dbReference type="EMBL" id="GKT27684.1"/>
    </source>
</evidence>
<dbReference type="Proteomes" id="UP001057375">
    <property type="component" value="Unassembled WGS sequence"/>
</dbReference>
<name>A0ABQ5K515_9EUKA</name>
<feature type="non-terminal residue" evidence="1">
    <location>
        <position position="105"/>
    </location>
</feature>
<reference evidence="1" key="1">
    <citation type="submission" date="2022-03" db="EMBL/GenBank/DDBJ databases">
        <title>Draft genome sequence of Aduncisulcus paluster, a free-living microaerophilic Fornicata.</title>
        <authorList>
            <person name="Yuyama I."/>
            <person name="Kume K."/>
            <person name="Tamura T."/>
            <person name="Inagaki Y."/>
            <person name="Hashimoto T."/>
        </authorList>
    </citation>
    <scope>NUCLEOTIDE SEQUENCE</scope>
    <source>
        <strain evidence="1">NY0171</strain>
    </source>
</reference>
<keyword evidence="2" id="KW-1185">Reference proteome</keyword>
<organism evidence="1 2">
    <name type="scientific">Aduncisulcus paluster</name>
    <dbReference type="NCBI Taxonomy" id="2918883"/>
    <lineage>
        <taxon>Eukaryota</taxon>
        <taxon>Metamonada</taxon>
        <taxon>Carpediemonas-like organisms</taxon>
        <taxon>Aduncisulcus</taxon>
    </lineage>
</organism>
<proteinExistence type="predicted"/>
<evidence type="ECO:0000313" key="2">
    <source>
        <dbReference type="Proteomes" id="UP001057375"/>
    </source>
</evidence>
<gene>
    <name evidence="1" type="ORF">ADUPG1_000131</name>
</gene>
<sequence>MPEKEKKSEPKDVSYSSIKYNSEMYARKVKRLTKSHKLFDPSKLLVETLGMAQDLIDKARLPDHMKYGKGAYGAVMGLSVDGDYFAIKLFSKKDKLRIDVIPEFH</sequence>